<gene>
    <name evidence="1" type="ORF">FD04_GL002087</name>
</gene>
<dbReference type="STRING" id="1423776.FD04_GL002087"/>
<dbReference type="AlphaFoldDB" id="A0A0R1LWJ0"/>
<comment type="caution">
    <text evidence="1">The sequence shown here is derived from an EMBL/GenBank/DDBJ whole genome shotgun (WGS) entry which is preliminary data.</text>
</comment>
<proteinExistence type="predicted"/>
<dbReference type="PATRIC" id="fig|1423776.4.peg.2114"/>
<dbReference type="Proteomes" id="UP000051160">
    <property type="component" value="Unassembled WGS sequence"/>
</dbReference>
<dbReference type="EMBL" id="AZEE01000030">
    <property type="protein sequence ID" value="KRK97225.1"/>
    <property type="molecule type" value="Genomic_DNA"/>
</dbReference>
<keyword evidence="2" id="KW-1185">Reference proteome</keyword>
<sequence length="63" mass="7366">MAEDYANLMAQLKSGELDEFTVEPADFMAFQTAYMSFESRKRIIGKAEKKGRIIYHYDHDQTQ</sequence>
<protein>
    <submittedName>
        <fullName evidence="1">Uncharacterized protein</fullName>
    </submittedName>
</protein>
<evidence type="ECO:0000313" key="1">
    <source>
        <dbReference type="EMBL" id="KRK97225.1"/>
    </source>
</evidence>
<dbReference type="OrthoDB" id="2146345at2"/>
<dbReference type="RefSeq" id="WP_056949025.1">
    <property type="nucleotide sequence ID" value="NZ_AZEE01000030.1"/>
</dbReference>
<name>A0A0R1LWJ0_9LACO</name>
<organism evidence="1 2">
    <name type="scientific">Secundilactobacillus odoratitofui DSM 19909 = JCM 15043</name>
    <dbReference type="NCBI Taxonomy" id="1423776"/>
    <lineage>
        <taxon>Bacteria</taxon>
        <taxon>Bacillati</taxon>
        <taxon>Bacillota</taxon>
        <taxon>Bacilli</taxon>
        <taxon>Lactobacillales</taxon>
        <taxon>Lactobacillaceae</taxon>
        <taxon>Secundilactobacillus</taxon>
    </lineage>
</organism>
<reference evidence="1 2" key="1">
    <citation type="journal article" date="2015" name="Genome Announc.">
        <title>Expanding the biotechnology potential of lactobacilli through comparative genomics of 213 strains and associated genera.</title>
        <authorList>
            <person name="Sun Z."/>
            <person name="Harris H.M."/>
            <person name="McCann A."/>
            <person name="Guo C."/>
            <person name="Argimon S."/>
            <person name="Zhang W."/>
            <person name="Yang X."/>
            <person name="Jeffery I.B."/>
            <person name="Cooney J.C."/>
            <person name="Kagawa T.F."/>
            <person name="Liu W."/>
            <person name="Song Y."/>
            <person name="Salvetti E."/>
            <person name="Wrobel A."/>
            <person name="Rasinkangas P."/>
            <person name="Parkhill J."/>
            <person name="Rea M.C."/>
            <person name="O'Sullivan O."/>
            <person name="Ritari J."/>
            <person name="Douillard F.P."/>
            <person name="Paul Ross R."/>
            <person name="Yang R."/>
            <person name="Briner A.E."/>
            <person name="Felis G.E."/>
            <person name="de Vos W.M."/>
            <person name="Barrangou R."/>
            <person name="Klaenhammer T.R."/>
            <person name="Caufield P.W."/>
            <person name="Cui Y."/>
            <person name="Zhang H."/>
            <person name="O'Toole P.W."/>
        </authorList>
    </citation>
    <scope>NUCLEOTIDE SEQUENCE [LARGE SCALE GENOMIC DNA]</scope>
    <source>
        <strain evidence="1 2">DSM 19909</strain>
    </source>
</reference>
<accession>A0A0R1LWJ0</accession>
<evidence type="ECO:0000313" key="2">
    <source>
        <dbReference type="Proteomes" id="UP000051160"/>
    </source>
</evidence>